<dbReference type="FunFam" id="1.10.45.10:FF:000001">
    <property type="entry name" value="D-lactate dehydrogenase mitochondrial"/>
    <property type="match status" value="1"/>
</dbReference>
<protein>
    <submittedName>
        <fullName evidence="8">FAD linked oxidase domain protein</fullName>
    </submittedName>
</protein>
<dbReference type="PROSITE" id="PS51387">
    <property type="entry name" value="FAD_PCMH"/>
    <property type="match status" value="1"/>
</dbReference>
<dbReference type="AlphaFoldDB" id="E6SE76"/>
<dbReference type="RefSeq" id="WP_013493039.1">
    <property type="nucleotide sequence ID" value="NC_014830.1"/>
</dbReference>
<dbReference type="InterPro" id="IPR006094">
    <property type="entry name" value="Oxid_FAD_bind_N"/>
</dbReference>
<evidence type="ECO:0000313" key="9">
    <source>
        <dbReference type="Proteomes" id="UP000008914"/>
    </source>
</evidence>
<dbReference type="FunFam" id="3.30.70.2740:FF:000001">
    <property type="entry name" value="D-lactate dehydrogenase mitochondrial"/>
    <property type="match status" value="1"/>
</dbReference>
<dbReference type="HOGENOM" id="CLU_017779_9_1_11"/>
<feature type="compositionally biased region" description="Basic and acidic residues" evidence="6">
    <location>
        <begin position="13"/>
        <end position="22"/>
    </location>
</feature>
<sequence length="469" mass="48696">MTTFPPSVQSRVVTDEDVKRTYAADAGPAPREPSRDVPSDYTVVRARDVADVVAVLEHAQATGTPVVPQGARTSRVGGARATEGCIVLNVEALDAIETVDPVEGIAVVGPGVVNADLKTAAAAAGLFYGPDPASTGTCTIGGNVATNAGGLCCLKYGVTADWVTALDVVLPGGEVMRTGHRTAKGVTGLDLTGLLVGSEGTLGVVTRVVTRLLPAPDPALTALATFGSLDDAVRAVVTLRLDRHRPSLLEILDRASLEAVQAFGDYGFPADADAVLLVQSDRPGHAAEDVARYGELMTGAGALEVAVAEDRQEADLLLQGRRVLSTAIEALGSRLAEDVCVPVGRLGDYVRGAAEVSERLGVRIPVSGHAGDGNLHPSIVYPPGDDDARRRAWGAFDELMRLGLSLGGTVAGEHGIGSVKRRWFAAEVGPREVQRQRAIKAVFDPSGIMNPEVVFGGGRWATRPGSTST</sequence>
<evidence type="ECO:0000256" key="2">
    <source>
        <dbReference type="ARBA" id="ARBA00008000"/>
    </source>
</evidence>
<dbReference type="PANTHER" id="PTHR42934">
    <property type="entry name" value="GLYCOLATE OXIDASE SUBUNIT GLCD"/>
    <property type="match status" value="1"/>
</dbReference>
<dbReference type="InterPro" id="IPR004113">
    <property type="entry name" value="FAD-bd_oxidored_4_C"/>
</dbReference>
<evidence type="ECO:0000256" key="1">
    <source>
        <dbReference type="ARBA" id="ARBA00001974"/>
    </source>
</evidence>
<dbReference type="InterPro" id="IPR016171">
    <property type="entry name" value="Vanillyl_alc_oxidase_C-sub2"/>
</dbReference>
<dbReference type="OrthoDB" id="9811557at2"/>
<evidence type="ECO:0000256" key="3">
    <source>
        <dbReference type="ARBA" id="ARBA00022630"/>
    </source>
</evidence>
<organism evidence="8 9">
    <name type="scientific">Intrasporangium calvum (strain ATCC 23552 / DSM 43043 / JCM 3097 / NBRC 12989 / NCIMB 10167 / NRRL B-3866 / 7 KIP)</name>
    <dbReference type="NCBI Taxonomy" id="710696"/>
    <lineage>
        <taxon>Bacteria</taxon>
        <taxon>Bacillati</taxon>
        <taxon>Actinomycetota</taxon>
        <taxon>Actinomycetes</taxon>
        <taxon>Micrococcales</taxon>
        <taxon>Intrasporangiaceae</taxon>
        <taxon>Intrasporangium</taxon>
    </lineage>
</organism>
<feature type="region of interest" description="Disordered" evidence="6">
    <location>
        <begin position="1"/>
        <end position="38"/>
    </location>
</feature>
<dbReference type="InterPro" id="IPR016164">
    <property type="entry name" value="FAD-linked_Oxase-like_C"/>
</dbReference>
<comment type="similarity">
    <text evidence="2">Belongs to the FAD-binding oxidoreductase/transferase type 4 family.</text>
</comment>
<dbReference type="InterPro" id="IPR016166">
    <property type="entry name" value="FAD-bd_PCMH"/>
</dbReference>
<dbReference type="KEGG" id="ica:Intca_2215"/>
<keyword evidence="5" id="KW-0560">Oxidoreductase</keyword>
<dbReference type="InterPro" id="IPR016169">
    <property type="entry name" value="FAD-bd_PCMH_sub2"/>
</dbReference>
<reference evidence="8 9" key="1">
    <citation type="journal article" date="2010" name="Stand. Genomic Sci.">
        <title>Complete genome sequence of Intrasporangium calvum type strain (7 KIP).</title>
        <authorList>
            <person name="Del Rio T.G."/>
            <person name="Chertkov O."/>
            <person name="Yasawong M."/>
            <person name="Lucas S."/>
            <person name="Deshpande S."/>
            <person name="Cheng J.F."/>
            <person name="Detter C."/>
            <person name="Tapia R."/>
            <person name="Han C."/>
            <person name="Goodwin L."/>
            <person name="Pitluck S."/>
            <person name="Liolios K."/>
            <person name="Ivanova N."/>
            <person name="Mavromatis K."/>
            <person name="Pati A."/>
            <person name="Chen A."/>
            <person name="Palaniappan K."/>
            <person name="Land M."/>
            <person name="Hauser L."/>
            <person name="Chang Y.J."/>
            <person name="Jeffries C.D."/>
            <person name="Rohde M."/>
            <person name="Pukall R."/>
            <person name="Sikorski J."/>
            <person name="Goker M."/>
            <person name="Woyke T."/>
            <person name="Bristow J."/>
            <person name="Eisen J.A."/>
            <person name="Markowitz V."/>
            <person name="Hugenholtz P."/>
            <person name="Kyrpides N.C."/>
            <person name="Klenk H.P."/>
            <person name="Lapidus A."/>
        </authorList>
    </citation>
    <scope>NUCLEOTIDE SEQUENCE [LARGE SCALE GENOMIC DNA]</scope>
    <source>
        <strain evidence="9">ATCC 23552 / DSM 43043 / JCM 3097 / NBRC 12989 / 7 KIP</strain>
    </source>
</reference>
<keyword evidence="3" id="KW-0285">Flavoprotein</keyword>
<feature type="domain" description="FAD-binding PCMH-type" evidence="7">
    <location>
        <begin position="36"/>
        <end position="215"/>
    </location>
</feature>
<feature type="compositionally biased region" description="Polar residues" evidence="6">
    <location>
        <begin position="1"/>
        <end position="12"/>
    </location>
</feature>
<dbReference type="STRING" id="710696.Intca_2215"/>
<evidence type="ECO:0000256" key="6">
    <source>
        <dbReference type="SAM" id="MobiDB-lite"/>
    </source>
</evidence>
<dbReference type="eggNOG" id="COG0277">
    <property type="taxonomic scope" value="Bacteria"/>
</dbReference>
<proteinExistence type="inferred from homology"/>
<dbReference type="Pfam" id="PF02913">
    <property type="entry name" value="FAD-oxidase_C"/>
    <property type="match status" value="1"/>
</dbReference>
<dbReference type="GO" id="GO:0071949">
    <property type="term" value="F:FAD binding"/>
    <property type="evidence" value="ECO:0007669"/>
    <property type="project" value="InterPro"/>
</dbReference>
<evidence type="ECO:0000256" key="5">
    <source>
        <dbReference type="ARBA" id="ARBA00023002"/>
    </source>
</evidence>
<gene>
    <name evidence="8" type="ordered locus">Intca_2215</name>
</gene>
<accession>E6SE76</accession>
<dbReference type="Pfam" id="PF01565">
    <property type="entry name" value="FAD_binding_4"/>
    <property type="match status" value="1"/>
</dbReference>
<name>E6SE76_INTC7</name>
<dbReference type="GO" id="GO:0016491">
    <property type="term" value="F:oxidoreductase activity"/>
    <property type="evidence" value="ECO:0007669"/>
    <property type="project" value="UniProtKB-KW"/>
</dbReference>
<dbReference type="Gene3D" id="1.10.45.10">
    <property type="entry name" value="Vanillyl-alcohol Oxidase, Chain A, domain 4"/>
    <property type="match status" value="1"/>
</dbReference>
<dbReference type="Gene3D" id="3.30.465.10">
    <property type="match status" value="1"/>
</dbReference>
<dbReference type="EMBL" id="CP002343">
    <property type="protein sequence ID" value="ADU48724.1"/>
    <property type="molecule type" value="Genomic_DNA"/>
</dbReference>
<evidence type="ECO:0000259" key="7">
    <source>
        <dbReference type="PROSITE" id="PS51387"/>
    </source>
</evidence>
<evidence type="ECO:0000256" key="4">
    <source>
        <dbReference type="ARBA" id="ARBA00022827"/>
    </source>
</evidence>
<keyword evidence="4" id="KW-0274">FAD</keyword>
<dbReference type="PANTHER" id="PTHR42934:SF2">
    <property type="entry name" value="GLYCOLATE OXIDASE SUBUNIT GLCD"/>
    <property type="match status" value="1"/>
</dbReference>
<dbReference type="SUPFAM" id="SSF56176">
    <property type="entry name" value="FAD-binding/transporter-associated domain-like"/>
    <property type="match status" value="1"/>
</dbReference>
<keyword evidence="9" id="KW-1185">Reference proteome</keyword>
<dbReference type="SUPFAM" id="SSF55103">
    <property type="entry name" value="FAD-linked oxidases, C-terminal domain"/>
    <property type="match status" value="1"/>
</dbReference>
<comment type="cofactor">
    <cofactor evidence="1">
        <name>FAD</name>
        <dbReference type="ChEBI" id="CHEBI:57692"/>
    </cofactor>
</comment>
<evidence type="ECO:0000313" key="8">
    <source>
        <dbReference type="EMBL" id="ADU48724.1"/>
    </source>
</evidence>
<dbReference type="Gene3D" id="3.30.70.2740">
    <property type="match status" value="1"/>
</dbReference>
<dbReference type="InterPro" id="IPR051914">
    <property type="entry name" value="FAD-linked_OxidoTrans_Type4"/>
</dbReference>
<dbReference type="InterPro" id="IPR036318">
    <property type="entry name" value="FAD-bd_PCMH-like_sf"/>
</dbReference>
<dbReference type="Proteomes" id="UP000008914">
    <property type="component" value="Chromosome"/>
</dbReference>